<feature type="transmembrane region" description="Helical" evidence="2">
    <location>
        <begin position="125"/>
        <end position="146"/>
    </location>
</feature>
<sequence length="151" mass="17603">MSVALRLYEQLTEAGEDKTRAKLIAEAFEHLEDRYPQLKDVATAGQVRETELRLQKEIKEVEGKLQKEIREVEARLQKEIKEVEARLQKEIKEIEATLRLEIEKTRLEIREVEVRLTQAIHRQTLWVVGSVGAVVGMIRLLEWFLAHLPNP</sequence>
<keyword evidence="1" id="KW-0175">Coiled coil</keyword>
<reference evidence="3 4" key="1">
    <citation type="submission" date="2022-09" db="EMBL/GenBank/DDBJ databases">
        <authorList>
            <person name="Giprobiosintez L."/>
        </authorList>
    </citation>
    <scope>NUCLEOTIDE SEQUENCE [LARGE SCALE GENOMIC DNA]</scope>
    <source>
        <strain evidence="4">VKPM-B-12549 (GBS-15)</strain>
    </source>
</reference>
<organism evidence="3 4">
    <name type="scientific">Methylococcus capsulatus</name>
    <dbReference type="NCBI Taxonomy" id="414"/>
    <lineage>
        <taxon>Bacteria</taxon>
        <taxon>Pseudomonadati</taxon>
        <taxon>Pseudomonadota</taxon>
        <taxon>Gammaproteobacteria</taxon>
        <taxon>Methylococcales</taxon>
        <taxon>Methylococcaceae</taxon>
        <taxon>Methylococcus</taxon>
    </lineage>
</organism>
<evidence type="ECO:0000256" key="2">
    <source>
        <dbReference type="SAM" id="Phobius"/>
    </source>
</evidence>
<evidence type="ECO:0000313" key="3">
    <source>
        <dbReference type="EMBL" id="WWF02093.1"/>
    </source>
</evidence>
<keyword evidence="2" id="KW-0472">Membrane</keyword>
<keyword evidence="2" id="KW-1133">Transmembrane helix</keyword>
<evidence type="ECO:0000313" key="4">
    <source>
        <dbReference type="Proteomes" id="UP001359308"/>
    </source>
</evidence>
<dbReference type="Proteomes" id="UP001359308">
    <property type="component" value="Chromosome"/>
</dbReference>
<keyword evidence="2" id="KW-0812">Transmembrane</keyword>
<feature type="coiled-coil region" evidence="1">
    <location>
        <begin position="51"/>
        <end position="122"/>
    </location>
</feature>
<dbReference type="EMBL" id="CP104311">
    <property type="protein sequence ID" value="WWF02093.1"/>
    <property type="molecule type" value="Genomic_DNA"/>
</dbReference>
<name>A0ABZ2F6F8_METCP</name>
<proteinExistence type="predicted"/>
<protein>
    <submittedName>
        <fullName evidence="3">MICOS complex subunit MIC60</fullName>
    </submittedName>
</protein>
<keyword evidence="4" id="KW-1185">Reference proteome</keyword>
<accession>A0ABZ2F6F8</accession>
<evidence type="ECO:0000256" key="1">
    <source>
        <dbReference type="SAM" id="Coils"/>
    </source>
</evidence>
<dbReference type="RefSeq" id="WP_198322490.1">
    <property type="nucleotide sequence ID" value="NZ_CP104311.1"/>
</dbReference>
<gene>
    <name evidence="3" type="ORF">N4J17_00240</name>
</gene>